<dbReference type="Pfam" id="PF06441">
    <property type="entry name" value="EHN"/>
    <property type="match status" value="1"/>
</dbReference>
<dbReference type="InterPro" id="IPR000639">
    <property type="entry name" value="Epox_hydrolase-like"/>
</dbReference>
<organism evidence="5 6">
    <name type="scientific">Dactylosporangium cerinum</name>
    <dbReference type="NCBI Taxonomy" id="1434730"/>
    <lineage>
        <taxon>Bacteria</taxon>
        <taxon>Bacillati</taxon>
        <taxon>Actinomycetota</taxon>
        <taxon>Actinomycetes</taxon>
        <taxon>Micromonosporales</taxon>
        <taxon>Micromonosporaceae</taxon>
        <taxon>Dactylosporangium</taxon>
    </lineage>
</organism>
<evidence type="ECO:0000256" key="3">
    <source>
        <dbReference type="ARBA" id="ARBA00022801"/>
    </source>
</evidence>
<dbReference type="PANTHER" id="PTHR21661:SF35">
    <property type="entry name" value="EPOXIDE HYDROLASE"/>
    <property type="match status" value="1"/>
</dbReference>
<dbReference type="PIRSF" id="PIRSF001112">
    <property type="entry name" value="Epoxide_hydrolase"/>
    <property type="match status" value="1"/>
</dbReference>
<dbReference type="SUPFAM" id="SSF53474">
    <property type="entry name" value="alpha/beta-Hydrolases"/>
    <property type="match status" value="1"/>
</dbReference>
<dbReference type="InterPro" id="IPR010497">
    <property type="entry name" value="Epoxide_hydro_N"/>
</dbReference>
<dbReference type="PANTHER" id="PTHR21661">
    <property type="entry name" value="EPOXIDE HYDROLASE 1-RELATED"/>
    <property type="match status" value="1"/>
</dbReference>
<feature type="domain" description="Epoxide hydrolase N-terminal" evidence="4">
    <location>
        <begin position="1"/>
        <end position="106"/>
    </location>
</feature>
<evidence type="ECO:0000256" key="2">
    <source>
        <dbReference type="ARBA" id="ARBA00022797"/>
    </source>
</evidence>
<proteinExistence type="inferred from homology"/>
<dbReference type="Proteomes" id="UP001595912">
    <property type="component" value="Unassembled WGS sequence"/>
</dbReference>
<protein>
    <submittedName>
        <fullName evidence="5">Epoxide hydrolase family protein</fullName>
        <ecNumber evidence="5">3.-.-.-</ecNumber>
    </submittedName>
</protein>
<keyword evidence="6" id="KW-1185">Reference proteome</keyword>
<dbReference type="EC" id="3.-.-.-" evidence="5"/>
<dbReference type="EMBL" id="JBHSIU010000011">
    <property type="protein sequence ID" value="MFC4998345.1"/>
    <property type="molecule type" value="Genomic_DNA"/>
</dbReference>
<dbReference type="PRINTS" id="PR00412">
    <property type="entry name" value="EPOXHYDRLASE"/>
</dbReference>
<keyword evidence="3 5" id="KW-0378">Hydrolase</keyword>
<accession>A0ABV9VRY3</accession>
<evidence type="ECO:0000259" key="4">
    <source>
        <dbReference type="Pfam" id="PF06441"/>
    </source>
</evidence>
<evidence type="ECO:0000313" key="6">
    <source>
        <dbReference type="Proteomes" id="UP001595912"/>
    </source>
</evidence>
<dbReference type="GO" id="GO:0016787">
    <property type="term" value="F:hydrolase activity"/>
    <property type="evidence" value="ECO:0007669"/>
    <property type="project" value="UniProtKB-KW"/>
</dbReference>
<evidence type="ECO:0000256" key="1">
    <source>
        <dbReference type="ARBA" id="ARBA00010088"/>
    </source>
</evidence>
<comment type="caution">
    <text evidence="5">The sequence shown here is derived from an EMBL/GenBank/DDBJ whole genome shotgun (WGS) entry which is preliminary data.</text>
</comment>
<sequence>MEPFKIDVDPAELADLHRRIAGTRWVRQAGGDDWDRGVPESYLRELAEHWQRGYDWPAAQDELNRIPQYLTGIDGATVHFAHSPSSAPDAVPILITSGWPGSLAEFVDVVGPLNAEGFHVVIASIPGYGFSTPLTEPGWDIPRVARAWLELMDRLGYDRFVVQGGDWGSFVSLDIARLAPERVLGAHVNFLAVFPSGDLDELAGLDDEDRQRLAGLGRFDADGMGYLKLLSTRPRTPAYGLNDSPVGLLAWIAEKYEEWSGPGAGTIDRDRLLTTVMLYWLPGAIGSSVQMYYEVERLQRAADGPPPPVTVPIGVAVFPADCFLPVRRLAERAYPSITRWDEHDRGGHFPALEVPELYVRSVVDFARTLGGQTGNEHTRG</sequence>
<dbReference type="RefSeq" id="WP_380114598.1">
    <property type="nucleotide sequence ID" value="NZ_JBHSIU010000011.1"/>
</dbReference>
<name>A0ABV9VRY3_9ACTN</name>
<keyword evidence="2" id="KW-0058">Aromatic hydrocarbons catabolism</keyword>
<gene>
    <name evidence="5" type="ORF">ACFPIJ_10915</name>
</gene>
<dbReference type="Gene3D" id="3.40.50.1820">
    <property type="entry name" value="alpha/beta hydrolase"/>
    <property type="match status" value="1"/>
</dbReference>
<dbReference type="InterPro" id="IPR016292">
    <property type="entry name" value="Epoxide_hydrolase"/>
</dbReference>
<reference evidence="6" key="1">
    <citation type="journal article" date="2019" name="Int. J. Syst. Evol. Microbiol.">
        <title>The Global Catalogue of Microorganisms (GCM) 10K type strain sequencing project: providing services to taxonomists for standard genome sequencing and annotation.</title>
        <authorList>
            <consortium name="The Broad Institute Genomics Platform"/>
            <consortium name="The Broad Institute Genome Sequencing Center for Infectious Disease"/>
            <person name="Wu L."/>
            <person name="Ma J."/>
        </authorList>
    </citation>
    <scope>NUCLEOTIDE SEQUENCE [LARGE SCALE GENOMIC DNA]</scope>
    <source>
        <strain evidence="6">CGMCC 4.7152</strain>
    </source>
</reference>
<dbReference type="InterPro" id="IPR029058">
    <property type="entry name" value="AB_hydrolase_fold"/>
</dbReference>
<evidence type="ECO:0000313" key="5">
    <source>
        <dbReference type="EMBL" id="MFC4998345.1"/>
    </source>
</evidence>
<comment type="similarity">
    <text evidence="1">Belongs to the peptidase S33 family.</text>
</comment>